<name>A0ABQ6UH71_9ACTN</name>
<accession>A0ABQ6UH71</accession>
<evidence type="ECO:0000313" key="3">
    <source>
        <dbReference type="Proteomes" id="UP000471364"/>
    </source>
</evidence>
<comment type="caution">
    <text evidence="2">The sequence shown here is derived from an EMBL/GenBank/DDBJ whole genome shotgun (WGS) entry which is preliminary data.</text>
</comment>
<organism evidence="2 3">
    <name type="scientific">Micromonospora aurantiaca</name>
    <name type="common">nom. illeg.</name>
    <dbReference type="NCBI Taxonomy" id="47850"/>
    <lineage>
        <taxon>Bacteria</taxon>
        <taxon>Bacillati</taxon>
        <taxon>Actinomycetota</taxon>
        <taxon>Actinomycetes</taxon>
        <taxon>Micromonosporales</taxon>
        <taxon>Micromonosporaceae</taxon>
        <taxon>Micromonospora</taxon>
    </lineage>
</organism>
<evidence type="ECO:0008006" key="4">
    <source>
        <dbReference type="Google" id="ProtNLM"/>
    </source>
</evidence>
<dbReference type="Gene3D" id="2.60.120.260">
    <property type="entry name" value="Galactose-binding domain-like"/>
    <property type="match status" value="1"/>
</dbReference>
<sequence>MASTATIHTTTQAGQLRYPGTRRVDRQPATGHLFYVAVTNTGDYQVYRSTNKGVSWAAFGAARTAEAAIVEMGGFFVDWQNRLYLTYRTNVSGQDRIWMQAGVITASNVSWHSPLRLAAAANDGTPGSYFSGMAPLVVRYPDGRSVGFVAVGHQGGTSMAVRVYGFAIPAVGQPVASNTVRNKVLWFFDEPAGGHQVPAVGYELSPAHAWVAWGRTYLWTVKLTWNGSGWTGPNTAVRLTPQGTDIPAPPAVDSVAGVWRNPGWLVAQPYQYDTTQVIVWERNQGNTRTASFITPAHPAGVVKHCTLSYNNVTRDFRVYAVGTSNPDLHYIDYSVAGAAWSGWSTVSTTDVAGIDNYSVRRESFGSARYDVLYQNGAASPWTVTHVSQDLTYAPFTPAWRFGEGGNNLDANGRAWDTTRDLDLRWTFDDPDTADTQSAWAISRQIGTGALAYLRASDSTWQAAEVKNVGATPARTLPGFFWGLTSDPNHSYRVKVWDSTDAASVYSAALVVVPSGKVNPTVTSPTPSQVITQDSVTVTWTAAEQTAWRVRLKILAETVYDSGWRAGTDTSHTPDLALGDGFNYGAVVETRNAEGLGSDEQQVIFSVDFVEPATATVTLTPLPQQGIIRAAITNPAPVGAQPAVARQELYRRAILNPYIVDHDFETADMSGWAAPYAGAAVRTNTRAHKGSWSYQLTSDGTDALGSHVQTVLIPCTANVTYYLDMWATASVLKNTFAQIRWYDGGGTFVAVSDGIGKPPPAANAWDYRWAVGTAPGNATHMRLCAVLDSVPAAGDVMWVDEVRVRVNDPSQGVRIASGLPSGAVFDDWQAASGVAYEYRVQVRGVNNATVGGVWTA</sequence>
<keyword evidence="3" id="KW-1185">Reference proteome</keyword>
<reference evidence="2 3" key="1">
    <citation type="submission" date="2019-09" db="EMBL/GenBank/DDBJ databases">
        <title>High taxonomic diversity of Micromonospora strains isolated from Medicago sativa nodules in different geographical locations.</title>
        <authorList>
            <person name="Martinez-Hidalgo P."/>
            <person name="Flores-Felix J.D."/>
            <person name="Velazquez E."/>
            <person name="Brau L."/>
            <person name="Trujillo M.E."/>
            <person name="Martinez-Molina E."/>
        </authorList>
    </citation>
    <scope>NUCLEOTIDE SEQUENCE [LARGE SCALE GENOMIC DNA]</scope>
    <source>
        <strain evidence="2 3">ALFB5</strain>
    </source>
</reference>
<protein>
    <recommendedName>
        <fullName evidence="4">Fibronectin type-III domain-containing protein</fullName>
    </recommendedName>
</protein>
<dbReference type="RefSeq" id="WP_151013317.1">
    <property type="nucleotide sequence ID" value="NZ_WAAR01000066.1"/>
</dbReference>
<gene>
    <name evidence="2" type="ORF">F6X54_15970</name>
</gene>
<feature type="compositionally biased region" description="Polar residues" evidence="1">
    <location>
        <begin position="1"/>
        <end position="14"/>
    </location>
</feature>
<dbReference type="EMBL" id="WAAR01000066">
    <property type="protein sequence ID" value="KAB1111971.1"/>
    <property type="molecule type" value="Genomic_DNA"/>
</dbReference>
<evidence type="ECO:0000256" key="1">
    <source>
        <dbReference type="SAM" id="MobiDB-lite"/>
    </source>
</evidence>
<feature type="region of interest" description="Disordered" evidence="1">
    <location>
        <begin position="1"/>
        <end position="22"/>
    </location>
</feature>
<dbReference type="Proteomes" id="UP000471364">
    <property type="component" value="Unassembled WGS sequence"/>
</dbReference>
<proteinExistence type="predicted"/>
<evidence type="ECO:0000313" key="2">
    <source>
        <dbReference type="EMBL" id="KAB1111971.1"/>
    </source>
</evidence>